<evidence type="ECO:0000256" key="2">
    <source>
        <dbReference type="ARBA" id="ARBA00022763"/>
    </source>
</evidence>
<keyword evidence="7" id="KW-0378">Hydrolase</keyword>
<evidence type="ECO:0000256" key="5">
    <source>
        <dbReference type="ARBA" id="ARBA00023204"/>
    </source>
</evidence>
<dbReference type="SUPFAM" id="SSF52540">
    <property type="entry name" value="P-loop containing nucleoside triphosphate hydrolases"/>
    <property type="match status" value="1"/>
</dbReference>
<dbReference type="EC" id="3.6.4.12" evidence="7"/>
<dbReference type="Pfam" id="PF12705">
    <property type="entry name" value="PDDEXK_1"/>
    <property type="match status" value="1"/>
</dbReference>
<dbReference type="AlphaFoldDB" id="U4KLX4"/>
<evidence type="ECO:0000313" key="7">
    <source>
        <dbReference type="EMBL" id="CCV65042.1"/>
    </source>
</evidence>
<keyword evidence="3 7" id="KW-0547">Nucleotide-binding</keyword>
<evidence type="ECO:0000256" key="4">
    <source>
        <dbReference type="ARBA" id="ARBA00022839"/>
    </source>
</evidence>
<reference evidence="7 8" key="1">
    <citation type="journal article" date="2013" name="J. Mol. Microbiol. Biotechnol.">
        <title>Analysis of the Complete Genomes of Acholeplasma brassicae , A. palmae and A. laidlawii and Their Comparison to the Obligate Parasites from ' Candidatus Phytoplasma'.</title>
        <authorList>
            <person name="Kube M."/>
            <person name="Siewert C."/>
            <person name="Migdoll A.M."/>
            <person name="Duduk B."/>
            <person name="Holz S."/>
            <person name="Rabus R."/>
            <person name="Seemuller E."/>
            <person name="Mitrovic J."/>
            <person name="Muller I."/>
            <person name="Buttner C."/>
            <person name="Reinhardt R."/>
        </authorList>
    </citation>
    <scope>NUCLEOTIDE SEQUENCE [LARGE SCALE GENOMIC DNA]</scope>
    <source>
        <strain evidence="8">0502</strain>
    </source>
</reference>
<dbReference type="RefSeq" id="WP_030003916.1">
    <property type="nucleotide sequence ID" value="NC_022549.1"/>
</dbReference>
<keyword evidence="1" id="KW-0540">Nuclease</keyword>
<dbReference type="STRING" id="61635.BN85300210"/>
<keyword evidence="3 7" id="KW-0347">Helicase</keyword>
<dbReference type="OrthoDB" id="9762792at2"/>
<dbReference type="Gene3D" id="3.90.320.10">
    <property type="match status" value="1"/>
</dbReference>
<dbReference type="GO" id="GO:0003678">
    <property type="term" value="F:DNA helicase activity"/>
    <property type="evidence" value="ECO:0007669"/>
    <property type="project" value="UniProtKB-EC"/>
</dbReference>
<dbReference type="Proteomes" id="UP000032737">
    <property type="component" value="Chromosome"/>
</dbReference>
<feature type="domain" description="PD-(D/E)XK endonuclease-like" evidence="6">
    <location>
        <begin position="472"/>
        <end position="775"/>
    </location>
</feature>
<sequence>MNAFKDLLENKQKTLVILDLSKKNDYLKQKEAMPFFVSVKFLCTTDLIQALSFSYHKTTRLFVSKHLNVNSETADLYLNVLPFYYLNQSLPPFYQALFDELIKNNLLHLSDFKSRYDGYVVLLTETVEPIILMTLNRLGFEVILPIDPNNQTNDVHLIKALHAKDEVNQVFEQIARKLDFGVNINQIKLIADQTYHSLFEVYSELYQIPVSISKNTSLVQFQLTKDVLNKIAILSGNNTEVLTQIKDYIVSYSFHQSTKLDELKERILSELNDYLLSSYNYRDCLDELYYHFQKTALKSDILEDVIQVVSINYPFLEDHIVFVLGFNAGAYPTITLDNDFLSDEQKKSLNLLTSIEKTQTNKKQLIHSLSSIKHLTISYKVESPQGEAYPSFILQTLPKKIKTLVPEFSTDRYSIRKDKLSYKALLDTYHLYGIRSPLLESFEREKELQLPKSYDPTFKGFNDPTFINQLTTLSFTKLNDYFLCGYQFYLKHLLNVKTSFEESTQLHLGNFFHEVLKDYQQINNQKDINDYLTTYLLNHQLTLEQQFFLKESIIQLEQVLTFIKTLEARSSYLLYQTELEVSMPFESKQTYLLLGKIDKILRHHEFSEKIYVVDYKTGNAIKPLDYLLDGFNSQLLFYLLFLKKNHFESPYFSGFFYQNIYTNVLKKEEGKTYEELQKEAYQLSGYKLNDLRSITEIDPLFQTENTLAKTGVNKDGSLKKSAWVYEHQMLSTVLDDFEALLLKTIKKIEAHDFDINPKIASSIDSCKNCAYRDICYLNKPKTPLEKNNPFERGDDLDS</sequence>
<evidence type="ECO:0000313" key="8">
    <source>
        <dbReference type="Proteomes" id="UP000032737"/>
    </source>
</evidence>
<dbReference type="InterPro" id="IPR027417">
    <property type="entry name" value="P-loop_NTPase"/>
</dbReference>
<keyword evidence="8" id="KW-1185">Reference proteome</keyword>
<organism evidence="7 8">
    <name type="scientific">Acholeplasma brassicae</name>
    <dbReference type="NCBI Taxonomy" id="61635"/>
    <lineage>
        <taxon>Bacteria</taxon>
        <taxon>Bacillati</taxon>
        <taxon>Mycoplasmatota</taxon>
        <taxon>Mollicutes</taxon>
        <taxon>Acholeplasmatales</taxon>
        <taxon>Acholeplasmataceae</taxon>
        <taxon>Acholeplasma</taxon>
    </lineage>
</organism>
<dbReference type="EMBL" id="FO681348">
    <property type="protein sequence ID" value="CCV65042.1"/>
    <property type="molecule type" value="Genomic_DNA"/>
</dbReference>
<keyword evidence="4" id="KW-0269">Exonuclease</keyword>
<keyword evidence="3 7" id="KW-0067">ATP-binding</keyword>
<evidence type="ECO:0000256" key="3">
    <source>
        <dbReference type="ARBA" id="ARBA00022806"/>
    </source>
</evidence>
<dbReference type="HOGENOM" id="CLU_352198_0_0_14"/>
<evidence type="ECO:0000259" key="6">
    <source>
        <dbReference type="Pfam" id="PF12705"/>
    </source>
</evidence>
<dbReference type="GO" id="GO:0006281">
    <property type="term" value="P:DNA repair"/>
    <property type="evidence" value="ECO:0007669"/>
    <property type="project" value="UniProtKB-KW"/>
</dbReference>
<keyword evidence="2" id="KW-0227">DNA damage</keyword>
<dbReference type="GO" id="GO:0004527">
    <property type="term" value="F:exonuclease activity"/>
    <property type="evidence" value="ECO:0007669"/>
    <property type="project" value="UniProtKB-KW"/>
</dbReference>
<dbReference type="KEGG" id="abra:BN85300210"/>
<evidence type="ECO:0000256" key="1">
    <source>
        <dbReference type="ARBA" id="ARBA00022722"/>
    </source>
</evidence>
<protein>
    <submittedName>
        <fullName evidence="7">Similar to ATP-dependent helicase/deoxyribonuclease subunit B</fullName>
        <ecNumber evidence="7">3.6.4.12</ecNumber>
    </submittedName>
</protein>
<name>U4KLX4_9MOLU</name>
<proteinExistence type="predicted"/>
<dbReference type="InterPro" id="IPR038726">
    <property type="entry name" value="PDDEXK_AddAB-type"/>
</dbReference>
<gene>
    <name evidence="7" type="primary">addB</name>
    <name evidence="7" type="ORF">BN85300210</name>
</gene>
<accession>U4KLX4</accession>
<keyword evidence="5" id="KW-0234">DNA repair</keyword>
<dbReference type="InterPro" id="IPR011604">
    <property type="entry name" value="PDDEXK-like_dom_sf"/>
</dbReference>